<proteinExistence type="predicted"/>
<accession>A0A1J7IWP3</accession>
<dbReference type="PROSITE" id="PS50011">
    <property type="entry name" value="PROTEIN_KINASE_DOM"/>
    <property type="match status" value="1"/>
</dbReference>
<keyword evidence="3" id="KW-1185">Reference proteome</keyword>
<dbReference type="Pfam" id="PF00069">
    <property type="entry name" value="Pkinase"/>
    <property type="match status" value="1"/>
</dbReference>
<protein>
    <recommendedName>
        <fullName evidence="1">Protein kinase domain-containing protein</fullName>
    </recommendedName>
</protein>
<dbReference type="Gene3D" id="1.10.510.10">
    <property type="entry name" value="Transferase(Phosphotransferase) domain 1"/>
    <property type="match status" value="1"/>
</dbReference>
<dbReference type="AlphaFoldDB" id="A0A1J7IWP3"/>
<dbReference type="InParanoid" id="A0A1J7IWP3"/>
<gene>
    <name evidence="2" type="ORF">CONLIGDRAFT_635335</name>
</gene>
<dbReference type="OrthoDB" id="4062651at2759"/>
<evidence type="ECO:0000259" key="1">
    <source>
        <dbReference type="PROSITE" id="PS50011"/>
    </source>
</evidence>
<reference evidence="2 3" key="1">
    <citation type="submission" date="2016-10" db="EMBL/GenBank/DDBJ databases">
        <title>Draft genome sequence of Coniochaeta ligniaria NRRL30616, a lignocellulolytic fungus for bioabatement of inhibitors in plant biomass hydrolysates.</title>
        <authorList>
            <consortium name="DOE Joint Genome Institute"/>
            <person name="Jimenez D.J."/>
            <person name="Hector R.E."/>
            <person name="Riley R."/>
            <person name="Sun H."/>
            <person name="Grigoriev I.V."/>
            <person name="Van Elsas J.D."/>
            <person name="Nichols N.N."/>
        </authorList>
    </citation>
    <scope>NUCLEOTIDE SEQUENCE [LARGE SCALE GENOMIC DNA]</scope>
    <source>
        <strain evidence="2 3">NRRL 30616</strain>
    </source>
</reference>
<dbReference type="EMBL" id="KV875101">
    <property type="protein sequence ID" value="OIW25513.1"/>
    <property type="molecule type" value="Genomic_DNA"/>
</dbReference>
<dbReference type="InterPro" id="IPR011009">
    <property type="entry name" value="Kinase-like_dom_sf"/>
</dbReference>
<organism evidence="2 3">
    <name type="scientific">Coniochaeta ligniaria NRRL 30616</name>
    <dbReference type="NCBI Taxonomy" id="1408157"/>
    <lineage>
        <taxon>Eukaryota</taxon>
        <taxon>Fungi</taxon>
        <taxon>Dikarya</taxon>
        <taxon>Ascomycota</taxon>
        <taxon>Pezizomycotina</taxon>
        <taxon>Sordariomycetes</taxon>
        <taxon>Sordariomycetidae</taxon>
        <taxon>Coniochaetales</taxon>
        <taxon>Coniochaetaceae</taxon>
        <taxon>Coniochaeta</taxon>
    </lineage>
</organism>
<evidence type="ECO:0000313" key="3">
    <source>
        <dbReference type="Proteomes" id="UP000182658"/>
    </source>
</evidence>
<dbReference type="GO" id="GO:0004672">
    <property type="term" value="F:protein kinase activity"/>
    <property type="evidence" value="ECO:0007669"/>
    <property type="project" value="InterPro"/>
</dbReference>
<dbReference type="STRING" id="1408157.A0A1J7IWP3"/>
<name>A0A1J7IWP3_9PEZI</name>
<dbReference type="InterPro" id="IPR000719">
    <property type="entry name" value="Prot_kinase_dom"/>
</dbReference>
<sequence>MEVLNARQCFTPVDGGIDFIYTKVLFRQDGVTYCAKSSNRRVDSAVGADNLRDIKPIPPQAYRPLLPPGCTIVLDSSDCYIKQPNLISFEGGVTLANLVLKELIACEVIRKHPHPNIATYYGCIASDGRVTGLCFKQYPENLMGKINPGHLNKSTFILSEGCIAARKMATRYLSGIEGGIQHLHALGIIHNDLNPANVMITEDDTPVIIDFDTSSAPGTLLDQAKRTYGWFDPGVRVSQESNDLDALKELRVWLTGSSPEEFQFKE</sequence>
<dbReference type="Proteomes" id="UP000182658">
    <property type="component" value="Unassembled WGS sequence"/>
</dbReference>
<feature type="domain" description="Protein kinase" evidence="1">
    <location>
        <begin position="1"/>
        <end position="266"/>
    </location>
</feature>
<dbReference type="GO" id="GO:0005524">
    <property type="term" value="F:ATP binding"/>
    <property type="evidence" value="ECO:0007669"/>
    <property type="project" value="InterPro"/>
</dbReference>
<evidence type="ECO:0000313" key="2">
    <source>
        <dbReference type="EMBL" id="OIW25513.1"/>
    </source>
</evidence>
<dbReference type="SUPFAM" id="SSF56112">
    <property type="entry name" value="Protein kinase-like (PK-like)"/>
    <property type="match status" value="1"/>
</dbReference>